<evidence type="ECO:0000313" key="2">
    <source>
        <dbReference type="EMBL" id="GAA3985698.1"/>
    </source>
</evidence>
<dbReference type="RefSeq" id="WP_344757812.1">
    <property type="nucleotide sequence ID" value="NZ_BAAAZC010000029.1"/>
</dbReference>
<dbReference type="PROSITE" id="PS50042">
    <property type="entry name" value="CNMP_BINDING_3"/>
    <property type="match status" value="1"/>
</dbReference>
<proteinExistence type="predicted"/>
<organism evidence="2 3">
    <name type="scientific">Mucilaginibacter dorajii</name>
    <dbReference type="NCBI Taxonomy" id="692994"/>
    <lineage>
        <taxon>Bacteria</taxon>
        <taxon>Pseudomonadati</taxon>
        <taxon>Bacteroidota</taxon>
        <taxon>Sphingobacteriia</taxon>
        <taxon>Sphingobacteriales</taxon>
        <taxon>Sphingobacteriaceae</taxon>
        <taxon>Mucilaginibacter</taxon>
    </lineage>
</organism>
<evidence type="ECO:0000259" key="1">
    <source>
        <dbReference type="PROSITE" id="PS50042"/>
    </source>
</evidence>
<accession>A0ABP7QPR5</accession>
<feature type="domain" description="Cyclic nucleotide-binding" evidence="1">
    <location>
        <begin position="13"/>
        <end position="116"/>
    </location>
</feature>
<protein>
    <submittedName>
        <fullName evidence="2">Crp/Fnr family transcriptional regulator</fullName>
    </submittedName>
</protein>
<dbReference type="Pfam" id="PF00027">
    <property type="entry name" value="cNMP_binding"/>
    <property type="match status" value="1"/>
</dbReference>
<name>A0ABP7QPR5_9SPHI</name>
<sequence length="195" mass="22676">MLSQEDIQFYISILKGVNVIDIYRLFKTAKTKKIRAGEIYIHEGTASTKMGHIKKGLMRAYQLKPNGDEITILLRWESQFIGSYDTIMWQKPSRFIFQALEDTTLTETDYNLVQEMADRNSSIGAYRSIFQVDMLKEATDRIESFVLLSPKERYLKLIHEKPDIVNRVPDKYLSTYLGITPVSLSRIRKRIASEQ</sequence>
<dbReference type="EMBL" id="BAAAZC010000029">
    <property type="protein sequence ID" value="GAA3985698.1"/>
    <property type="molecule type" value="Genomic_DNA"/>
</dbReference>
<dbReference type="Proteomes" id="UP001500742">
    <property type="component" value="Unassembled WGS sequence"/>
</dbReference>
<keyword evidence="3" id="KW-1185">Reference proteome</keyword>
<dbReference type="InterPro" id="IPR018490">
    <property type="entry name" value="cNMP-bd_dom_sf"/>
</dbReference>
<gene>
    <name evidence="2" type="ORF">GCM10022210_42410</name>
</gene>
<dbReference type="Gene3D" id="2.60.120.10">
    <property type="entry name" value="Jelly Rolls"/>
    <property type="match status" value="1"/>
</dbReference>
<comment type="caution">
    <text evidence="2">The sequence shown here is derived from an EMBL/GenBank/DDBJ whole genome shotgun (WGS) entry which is preliminary data.</text>
</comment>
<evidence type="ECO:0000313" key="3">
    <source>
        <dbReference type="Proteomes" id="UP001500742"/>
    </source>
</evidence>
<dbReference type="InterPro" id="IPR014710">
    <property type="entry name" value="RmlC-like_jellyroll"/>
</dbReference>
<dbReference type="SUPFAM" id="SSF51206">
    <property type="entry name" value="cAMP-binding domain-like"/>
    <property type="match status" value="1"/>
</dbReference>
<dbReference type="InterPro" id="IPR000595">
    <property type="entry name" value="cNMP-bd_dom"/>
</dbReference>
<reference evidence="3" key="1">
    <citation type="journal article" date="2019" name="Int. J. Syst. Evol. Microbiol.">
        <title>The Global Catalogue of Microorganisms (GCM) 10K type strain sequencing project: providing services to taxonomists for standard genome sequencing and annotation.</title>
        <authorList>
            <consortium name="The Broad Institute Genomics Platform"/>
            <consortium name="The Broad Institute Genome Sequencing Center for Infectious Disease"/>
            <person name="Wu L."/>
            <person name="Ma J."/>
        </authorList>
    </citation>
    <scope>NUCLEOTIDE SEQUENCE [LARGE SCALE GENOMIC DNA]</scope>
    <source>
        <strain evidence="3">JCM 16601</strain>
    </source>
</reference>